<dbReference type="PRINTS" id="PR00057">
    <property type="entry name" value="NFKBTNSCPFCT"/>
</dbReference>
<evidence type="ECO:0000313" key="4">
    <source>
        <dbReference type="Proteomes" id="UP001159363"/>
    </source>
</evidence>
<proteinExistence type="predicted"/>
<comment type="caution">
    <text evidence="3">The sequence shown here is derived from an EMBL/GenBank/DDBJ whole genome shotgun (WGS) entry which is preliminary data.</text>
</comment>
<dbReference type="InterPro" id="IPR000451">
    <property type="entry name" value="NFkB/Dor"/>
</dbReference>
<feature type="domain" description="Rel homology dimerisation" evidence="2">
    <location>
        <begin position="154"/>
        <end position="230"/>
    </location>
</feature>
<gene>
    <name evidence="3" type="ORF">PR048_001050</name>
</gene>
<dbReference type="Gene3D" id="2.60.40.10">
    <property type="entry name" value="Immunoglobulins"/>
    <property type="match status" value="1"/>
</dbReference>
<accession>A0ABQ9IGA1</accession>
<dbReference type="PANTHER" id="PTHR24169:SF25">
    <property type="entry name" value="DORSAL-RELATED IMMUNITY FACTOR DIF-RELATED"/>
    <property type="match status" value="1"/>
</dbReference>
<keyword evidence="4" id="KW-1185">Reference proteome</keyword>
<evidence type="ECO:0000259" key="2">
    <source>
        <dbReference type="Pfam" id="PF16179"/>
    </source>
</evidence>
<name>A0ABQ9IGA1_9NEOP</name>
<dbReference type="Proteomes" id="UP001159363">
    <property type="component" value="Chromosome 1"/>
</dbReference>
<feature type="region of interest" description="Disordered" evidence="1">
    <location>
        <begin position="497"/>
        <end position="617"/>
    </location>
</feature>
<dbReference type="PANTHER" id="PTHR24169">
    <property type="entry name" value="NUCLEAR FACTOR NF-KAPPA-B PROTEIN"/>
    <property type="match status" value="1"/>
</dbReference>
<evidence type="ECO:0000313" key="3">
    <source>
        <dbReference type="EMBL" id="KAJ8895713.1"/>
    </source>
</evidence>
<reference evidence="3 4" key="1">
    <citation type="submission" date="2023-02" db="EMBL/GenBank/DDBJ databases">
        <title>LHISI_Scaffold_Assembly.</title>
        <authorList>
            <person name="Stuart O.P."/>
            <person name="Cleave R."/>
            <person name="Magrath M.J.L."/>
            <person name="Mikheyev A.S."/>
        </authorList>
    </citation>
    <scope>NUCLEOTIDE SEQUENCE [LARGE SCALE GENOMIC DNA]</scope>
    <source>
        <strain evidence="3">Daus_M_001</strain>
        <tissue evidence="3">Leg muscle</tissue>
    </source>
</reference>
<protein>
    <recommendedName>
        <fullName evidence="2">Rel homology dimerisation domain-containing protein</fullName>
    </recommendedName>
</protein>
<dbReference type="InterPro" id="IPR032397">
    <property type="entry name" value="RHD_dimer"/>
</dbReference>
<dbReference type="Pfam" id="PF16179">
    <property type="entry name" value="RHD_dimer"/>
    <property type="match status" value="1"/>
</dbReference>
<dbReference type="SUPFAM" id="SSF81296">
    <property type="entry name" value="E set domains"/>
    <property type="match status" value="1"/>
</dbReference>
<organism evidence="3 4">
    <name type="scientific">Dryococelus australis</name>
    <dbReference type="NCBI Taxonomy" id="614101"/>
    <lineage>
        <taxon>Eukaryota</taxon>
        <taxon>Metazoa</taxon>
        <taxon>Ecdysozoa</taxon>
        <taxon>Arthropoda</taxon>
        <taxon>Hexapoda</taxon>
        <taxon>Insecta</taxon>
        <taxon>Pterygota</taxon>
        <taxon>Neoptera</taxon>
        <taxon>Polyneoptera</taxon>
        <taxon>Phasmatodea</taxon>
        <taxon>Verophasmatodea</taxon>
        <taxon>Anareolatae</taxon>
        <taxon>Phasmatidae</taxon>
        <taxon>Eurycanthinae</taxon>
        <taxon>Dryococelus</taxon>
    </lineage>
</organism>
<evidence type="ECO:0000256" key="1">
    <source>
        <dbReference type="SAM" id="MobiDB-lite"/>
    </source>
</evidence>
<dbReference type="EMBL" id="JARBHB010000001">
    <property type="protein sequence ID" value="KAJ8895713.1"/>
    <property type="molecule type" value="Genomic_DNA"/>
</dbReference>
<sequence>MTLYCAVGLRAPAFTAVWDQSMANKPNFTTVKPVPPIEPLSDSDATVSSTDVTCHSNGIIGQESVESVDVLEMDPETFWKTRIDETQKCKIIVNFNNPNDKKWCEMDVVQDGYASFLVIKAQVVVVHHCVDCYVGKFCLWAVGESRLQTLICWAREDIEVRFFEGNENKPVWEARGDFQPTNVHKQVAIAFRTPRYKTLETDAPVKAFVQLRRPSDGATSEPLPFEFLPLDSGRPAFWSLRRALAKKGDYTIFSSILATNSALLTRVGSKAQGSGVPGKQLSATPHVSFADTPKIDKSAELKNSEASEICSQIKSDVDDEVVIVSDILVPQEMKEAPTENLYDYSEVKKWTKTQADFEVDDNANIESLTSLEKKTEEPVLTQQDENVDVILSDGETCNSLNDLLTQVAELDEIYSDTRARLMNPDIGKISQPANMVNVSSHSPEDVEMAIDEYFDDSQTYSSLQLAMKNPVELIGYEDVTPPAPFICVSQSAPLVPPHLTTKRENTMVPDSPDSKLPPLPPKRVRKSPPTPPARPEHLLNYEPPPSPQLPKQTTQAPNKDLPDTPTVTAKPPKPSLFQKLFSKKGKSGKRDKSGTPRSGASREGSIGNLSVTDSVQDKEEVVVAVTPPSSPQPDATEAEHYALYTDMAPHATASEFDETSFYYSPVEGGRILVTGEENRIILPTNNRDIYT</sequence>
<dbReference type="InterPro" id="IPR013783">
    <property type="entry name" value="Ig-like_fold"/>
</dbReference>
<dbReference type="InterPro" id="IPR014756">
    <property type="entry name" value="Ig_E-set"/>
</dbReference>